<proteinExistence type="predicted"/>
<sequence length="175" mass="18896">MMKCAGQWMAVLGMVAVVGMTGCSTSKDKMFPTNGATMMDIYHGQWIDTAGLSGMGGTSTNQRQLMDARASLRRPLGDGIYDQQALATAGKPTAEVMVARQAWGNRVAEVNGDYTRTAANEIVSQFPRLPNPDLVVYVSPHLAGNEPAPIPGYSTVIPFYSRIQYAMPGERLGDY</sequence>
<evidence type="ECO:0000313" key="3">
    <source>
        <dbReference type="Proteomes" id="UP000248090"/>
    </source>
</evidence>
<accession>A0ABX5LUT0</accession>
<dbReference type="NCBIfam" id="TIGR03751">
    <property type="entry name" value="conj_TIGR03751"/>
    <property type="match status" value="1"/>
</dbReference>
<name>A0ABX5LUT0_9GAMM</name>
<dbReference type="InterPro" id="IPR022262">
    <property type="entry name" value="Lipoprot_put"/>
</dbReference>
<evidence type="ECO:0000313" key="2">
    <source>
        <dbReference type="EMBL" id="PXF30427.1"/>
    </source>
</evidence>
<gene>
    <name evidence="2" type="ORF">WH50_15270</name>
</gene>
<organism evidence="2 3">
    <name type="scientific">Pokkaliibacter plantistimulans</name>
    <dbReference type="NCBI Taxonomy" id="1635171"/>
    <lineage>
        <taxon>Bacteria</taxon>
        <taxon>Pseudomonadati</taxon>
        <taxon>Pseudomonadota</taxon>
        <taxon>Gammaproteobacteria</taxon>
        <taxon>Oceanospirillales</taxon>
        <taxon>Balneatrichaceae</taxon>
        <taxon>Pokkaliibacter</taxon>
    </lineage>
</organism>
<keyword evidence="1" id="KW-0732">Signal</keyword>
<evidence type="ECO:0008006" key="4">
    <source>
        <dbReference type="Google" id="ProtNLM"/>
    </source>
</evidence>
<feature type="chain" id="PRO_5046444181" description="Conjugal transfer protein" evidence="1">
    <location>
        <begin position="20"/>
        <end position="175"/>
    </location>
</feature>
<evidence type="ECO:0000256" key="1">
    <source>
        <dbReference type="SAM" id="SignalP"/>
    </source>
</evidence>
<protein>
    <recommendedName>
        <fullName evidence="4">Conjugal transfer protein</fullName>
    </recommendedName>
</protein>
<dbReference type="PROSITE" id="PS51257">
    <property type="entry name" value="PROKAR_LIPOPROTEIN"/>
    <property type="match status" value="1"/>
</dbReference>
<keyword evidence="3" id="KW-1185">Reference proteome</keyword>
<comment type="caution">
    <text evidence="2">The sequence shown here is derived from an EMBL/GenBank/DDBJ whole genome shotgun (WGS) entry which is preliminary data.</text>
</comment>
<feature type="signal peptide" evidence="1">
    <location>
        <begin position="1"/>
        <end position="19"/>
    </location>
</feature>
<reference evidence="2 3" key="1">
    <citation type="submission" date="2015-03" db="EMBL/GenBank/DDBJ databases">
        <authorList>
            <person name="Krishnan R."/>
            <person name="Midha S."/>
            <person name="Patil P.B."/>
            <person name="Rameshkumar N."/>
        </authorList>
    </citation>
    <scope>NUCLEOTIDE SEQUENCE [LARGE SCALE GENOMIC DNA]</scope>
    <source>
        <strain evidence="2 3">L1E11</strain>
    </source>
</reference>
<dbReference type="EMBL" id="LAPT01000076">
    <property type="protein sequence ID" value="PXF30427.1"/>
    <property type="molecule type" value="Genomic_DNA"/>
</dbReference>
<dbReference type="Proteomes" id="UP000248090">
    <property type="component" value="Unassembled WGS sequence"/>
</dbReference>